<feature type="domain" description="Tim44-like" evidence="13">
    <location>
        <begin position="247"/>
        <end position="401"/>
    </location>
</feature>
<evidence type="ECO:0000256" key="12">
    <source>
        <dbReference type="ARBA" id="ARBA00074309"/>
    </source>
</evidence>
<protein>
    <recommendedName>
        <fullName evidence="12">Mitochondrial import inner membrane translocase subunit TIM44</fullName>
    </recommendedName>
</protein>
<dbReference type="EMBL" id="CP014584">
    <property type="protein sequence ID" value="ANZ74599.1"/>
    <property type="molecule type" value="Genomic_DNA"/>
</dbReference>
<dbReference type="OrthoDB" id="10265990at2759"/>
<evidence type="ECO:0000256" key="4">
    <source>
        <dbReference type="ARBA" id="ARBA00022741"/>
    </source>
</evidence>
<dbReference type="Pfam" id="PF04280">
    <property type="entry name" value="Tim44"/>
    <property type="match status" value="1"/>
</dbReference>
<evidence type="ECO:0000313" key="14">
    <source>
        <dbReference type="EMBL" id="ANZ74599.1"/>
    </source>
</evidence>
<sequence>MFRIKVITRASRGFHSSGMAFNGPKSPMQVFFETFKNEWKKSDELKSNIKALQDETGRMAESEAFQKAKEAYDKAQKGSSFAGKAVKKTAETVGNAAVKAWDSPVGKVTRKTVKTTAEAVDKSFEPVRKTALYKEVSEVIDDGSSTRYGGFETKEQRRLRREKELSNPQRPKVIKANEEASRALVVTNYKPERPKLSDRFTFLKPETPIGKVLGDLRMRWEESENGLISLFRTIFEKIGGFFDETESAKVIRMFKEIDPSFNTENFNKQLREFILPEVLEAYVQGDEAVLKTWLSEAPFNVFHAQQKQFKEQGLFSDGRILDIRGVDVLSAKVIPGNNSPALVIGARVQEINVYRKAKTGEIAAGSPDNINLSTYVMVLTRIPEDVDHPETEGWKVLEFARGGTRQFT</sequence>
<dbReference type="Gene3D" id="3.10.450.240">
    <property type="match status" value="1"/>
</dbReference>
<dbReference type="FunFam" id="3.10.450.240:FF:000002">
    <property type="entry name" value="Mitochondrial import inner membrane translocase subunit TIM44"/>
    <property type="match status" value="1"/>
</dbReference>
<dbReference type="GO" id="GO:0030150">
    <property type="term" value="P:protein import into mitochondrial matrix"/>
    <property type="evidence" value="ECO:0007669"/>
    <property type="project" value="InterPro"/>
</dbReference>
<keyword evidence="4" id="KW-0547">Nucleotide-binding</keyword>
<comment type="subcellular location">
    <subcellularLocation>
        <location evidence="1">Mitochondrion inner membrane</location>
        <topology evidence="1">Peripheral membrane protein</topology>
    </subcellularLocation>
</comment>
<reference evidence="14 15" key="1">
    <citation type="submission" date="2016-02" db="EMBL/GenBank/DDBJ databases">
        <title>Comparative genomic and transcriptomic foundation for Pichia pastoris.</title>
        <authorList>
            <person name="Love K.R."/>
            <person name="Shah K.A."/>
            <person name="Whittaker C.A."/>
            <person name="Wu J."/>
            <person name="Bartlett M.C."/>
            <person name="Ma D."/>
            <person name="Leeson R.L."/>
            <person name="Priest M."/>
            <person name="Young S.K."/>
            <person name="Love J.C."/>
        </authorList>
    </citation>
    <scope>NUCLEOTIDE SEQUENCE [LARGE SCALE GENOMIC DNA]</scope>
    <source>
        <strain evidence="14 15">ATCC 28485</strain>
    </source>
</reference>
<organism evidence="14 15">
    <name type="scientific">Komagataella pastoris</name>
    <name type="common">Yeast</name>
    <name type="synonym">Pichia pastoris</name>
    <dbReference type="NCBI Taxonomy" id="4922"/>
    <lineage>
        <taxon>Eukaryota</taxon>
        <taxon>Fungi</taxon>
        <taxon>Dikarya</taxon>
        <taxon>Ascomycota</taxon>
        <taxon>Saccharomycotina</taxon>
        <taxon>Pichiomycetes</taxon>
        <taxon>Pichiales</taxon>
        <taxon>Pichiaceae</taxon>
        <taxon>Komagataella</taxon>
    </lineage>
</organism>
<evidence type="ECO:0000256" key="11">
    <source>
        <dbReference type="ARBA" id="ARBA00023136"/>
    </source>
</evidence>
<evidence type="ECO:0000256" key="2">
    <source>
        <dbReference type="ARBA" id="ARBA00009597"/>
    </source>
</evidence>
<keyword evidence="11" id="KW-0472">Membrane</keyword>
<dbReference type="SUPFAM" id="SSF54427">
    <property type="entry name" value="NTF2-like"/>
    <property type="match status" value="1"/>
</dbReference>
<evidence type="ECO:0000313" key="15">
    <source>
        <dbReference type="Proteomes" id="UP000094565"/>
    </source>
</evidence>
<dbReference type="AlphaFoldDB" id="A0A1B2J9B8"/>
<evidence type="ECO:0000256" key="10">
    <source>
        <dbReference type="ARBA" id="ARBA00023128"/>
    </source>
</evidence>
<keyword evidence="7" id="KW-0653">Protein transport</keyword>
<evidence type="ECO:0000259" key="13">
    <source>
        <dbReference type="SMART" id="SM00978"/>
    </source>
</evidence>
<evidence type="ECO:0000256" key="1">
    <source>
        <dbReference type="ARBA" id="ARBA00004637"/>
    </source>
</evidence>
<dbReference type="PIRSF" id="PIRSF037871">
    <property type="entry name" value="TIM44"/>
    <property type="match status" value="1"/>
</dbReference>
<evidence type="ECO:0000256" key="6">
    <source>
        <dbReference type="ARBA" id="ARBA00022840"/>
    </source>
</evidence>
<keyword evidence="6" id="KW-0067">ATP-binding</keyword>
<dbReference type="InterPro" id="IPR032710">
    <property type="entry name" value="NTF2-like_dom_sf"/>
</dbReference>
<accession>A0A1B2J9B8</accession>
<dbReference type="GO" id="GO:0051087">
    <property type="term" value="F:protein-folding chaperone binding"/>
    <property type="evidence" value="ECO:0007669"/>
    <property type="project" value="InterPro"/>
</dbReference>
<name>A0A1B2J9B8_PICPA</name>
<comment type="similarity">
    <text evidence="2">Belongs to the Tim44 family.</text>
</comment>
<dbReference type="InterPro" id="IPR017303">
    <property type="entry name" value="Tim44"/>
</dbReference>
<keyword evidence="3" id="KW-0813">Transport</keyword>
<dbReference type="GO" id="GO:0005524">
    <property type="term" value="F:ATP binding"/>
    <property type="evidence" value="ECO:0007669"/>
    <property type="project" value="UniProtKB-KW"/>
</dbReference>
<dbReference type="Proteomes" id="UP000094565">
    <property type="component" value="Chromosome 1"/>
</dbReference>
<dbReference type="PANTHER" id="PTHR10721:SF1">
    <property type="entry name" value="MITOCHONDRIAL IMPORT INNER MEMBRANE TRANSLOCASE SUBUNIT TIM44"/>
    <property type="match status" value="1"/>
</dbReference>
<keyword evidence="15" id="KW-1185">Reference proteome</keyword>
<evidence type="ECO:0000256" key="9">
    <source>
        <dbReference type="ARBA" id="ARBA00023010"/>
    </source>
</evidence>
<keyword evidence="5" id="KW-0999">Mitochondrion inner membrane</keyword>
<evidence type="ECO:0000256" key="8">
    <source>
        <dbReference type="ARBA" id="ARBA00022946"/>
    </source>
</evidence>
<dbReference type="SMART" id="SM00978">
    <property type="entry name" value="Tim44"/>
    <property type="match status" value="1"/>
</dbReference>
<dbReference type="InterPro" id="IPR007379">
    <property type="entry name" value="Tim44-like_dom"/>
</dbReference>
<evidence type="ECO:0000256" key="3">
    <source>
        <dbReference type="ARBA" id="ARBA00022448"/>
    </source>
</evidence>
<keyword evidence="8" id="KW-0809">Transit peptide</keyword>
<keyword evidence="10" id="KW-0496">Mitochondrion</keyword>
<gene>
    <name evidence="14" type="primary">TIM44</name>
    <name evidence="14" type="ORF">ATY40_BA7500573</name>
</gene>
<proteinExistence type="inferred from homology"/>
<dbReference type="PANTHER" id="PTHR10721">
    <property type="entry name" value="MITOCHONDRIAL IMPORT INNER MEMBRANE TRANSLOCASE SUBUNIT TIM44"/>
    <property type="match status" value="1"/>
</dbReference>
<evidence type="ECO:0000256" key="7">
    <source>
        <dbReference type="ARBA" id="ARBA00022927"/>
    </source>
</evidence>
<keyword evidence="9" id="KW-0811">Translocation</keyword>
<dbReference type="GO" id="GO:0005743">
    <property type="term" value="C:mitochondrial inner membrane"/>
    <property type="evidence" value="ECO:0007669"/>
    <property type="project" value="UniProtKB-SubCell"/>
</dbReference>
<dbReference type="InterPro" id="IPR039544">
    <property type="entry name" value="Tim44-like"/>
</dbReference>
<evidence type="ECO:0000256" key="5">
    <source>
        <dbReference type="ARBA" id="ARBA00022792"/>
    </source>
</evidence>